<dbReference type="InterPro" id="IPR016163">
    <property type="entry name" value="Ald_DH_C"/>
</dbReference>
<dbReference type="GO" id="GO:0010133">
    <property type="term" value="P:L-proline catabolic process to L-glutamate"/>
    <property type="evidence" value="ECO:0007669"/>
    <property type="project" value="TreeGrafter"/>
</dbReference>
<dbReference type="Gene3D" id="3.40.309.10">
    <property type="entry name" value="Aldehyde Dehydrogenase, Chain A, domain 2"/>
    <property type="match status" value="1"/>
</dbReference>
<proteinExistence type="predicted"/>
<name>A0A485CDW8_KLUCR</name>
<evidence type="ECO:0000256" key="2">
    <source>
        <dbReference type="ARBA" id="ARBA00012884"/>
    </source>
</evidence>
<evidence type="ECO:0000256" key="1">
    <source>
        <dbReference type="ARBA" id="ARBA00004786"/>
    </source>
</evidence>
<dbReference type="Pfam" id="PF00171">
    <property type="entry name" value="Aldedh"/>
    <property type="match status" value="1"/>
</dbReference>
<protein>
    <recommendedName>
        <fullName evidence="2">L-glutamate gamma-semialdehyde dehydrogenase</fullName>
        <ecNumber evidence="2">1.2.1.88</ecNumber>
    </recommendedName>
</protein>
<comment type="catalytic activity">
    <reaction evidence="5">
        <text>L-glutamate 5-semialdehyde + NAD(+) + H2O = L-glutamate + NADH + 2 H(+)</text>
        <dbReference type="Rhea" id="RHEA:30235"/>
        <dbReference type="ChEBI" id="CHEBI:15377"/>
        <dbReference type="ChEBI" id="CHEBI:15378"/>
        <dbReference type="ChEBI" id="CHEBI:29985"/>
        <dbReference type="ChEBI" id="CHEBI:57540"/>
        <dbReference type="ChEBI" id="CHEBI:57945"/>
        <dbReference type="ChEBI" id="CHEBI:58066"/>
        <dbReference type="EC" id="1.2.1.88"/>
    </reaction>
</comment>
<dbReference type="InterPro" id="IPR016161">
    <property type="entry name" value="Ald_DH/histidinol_DH"/>
</dbReference>
<dbReference type="AlphaFoldDB" id="A0A485CDW8"/>
<dbReference type="EMBL" id="CAADJD010000025">
    <property type="protein sequence ID" value="VFS82724.1"/>
    <property type="molecule type" value="Genomic_DNA"/>
</dbReference>
<dbReference type="InterPro" id="IPR015590">
    <property type="entry name" value="Aldehyde_DH_dom"/>
</dbReference>
<dbReference type="GO" id="GO:0009898">
    <property type="term" value="C:cytoplasmic side of plasma membrane"/>
    <property type="evidence" value="ECO:0007669"/>
    <property type="project" value="TreeGrafter"/>
</dbReference>
<dbReference type="PANTHER" id="PTHR42862">
    <property type="entry name" value="DELTA-1-PYRROLINE-5-CARBOXYLATE DEHYDROGENASE 1, ISOFORM A-RELATED"/>
    <property type="match status" value="1"/>
</dbReference>
<keyword evidence="3" id="KW-0560">Oxidoreductase</keyword>
<dbReference type="Proteomes" id="UP000401081">
    <property type="component" value="Unassembled WGS sequence"/>
</dbReference>
<gene>
    <name evidence="7" type="primary">putA_3</name>
    <name evidence="7" type="ORF">NCTC12993_06250</name>
</gene>
<dbReference type="PROSITE" id="PS00070">
    <property type="entry name" value="ALDEHYDE_DEHYDR_CYS"/>
    <property type="match status" value="1"/>
</dbReference>
<evidence type="ECO:0000256" key="3">
    <source>
        <dbReference type="ARBA" id="ARBA00023002"/>
    </source>
</evidence>
<evidence type="ECO:0000256" key="4">
    <source>
        <dbReference type="ARBA" id="ARBA00023027"/>
    </source>
</evidence>
<evidence type="ECO:0000259" key="6">
    <source>
        <dbReference type="Pfam" id="PF00171"/>
    </source>
</evidence>
<evidence type="ECO:0000313" key="7">
    <source>
        <dbReference type="EMBL" id="VFS82724.1"/>
    </source>
</evidence>
<organism evidence="7 8">
    <name type="scientific">Kluyvera cryocrescens</name>
    <name type="common">Kluyvera citrophila</name>
    <dbReference type="NCBI Taxonomy" id="580"/>
    <lineage>
        <taxon>Bacteria</taxon>
        <taxon>Pseudomonadati</taxon>
        <taxon>Pseudomonadota</taxon>
        <taxon>Gammaproteobacteria</taxon>
        <taxon>Enterobacterales</taxon>
        <taxon>Enterobacteriaceae</taxon>
        <taxon>Kluyvera</taxon>
    </lineage>
</organism>
<evidence type="ECO:0000256" key="5">
    <source>
        <dbReference type="ARBA" id="ARBA00048142"/>
    </source>
</evidence>
<reference evidence="7 8" key="1">
    <citation type="submission" date="2019-03" db="EMBL/GenBank/DDBJ databases">
        <authorList>
            <consortium name="Pathogen Informatics"/>
        </authorList>
    </citation>
    <scope>NUCLEOTIDE SEQUENCE [LARGE SCALE GENOMIC DNA]</scope>
    <source>
        <strain evidence="7 8">NCTC12993</strain>
    </source>
</reference>
<feature type="domain" description="Aldehyde dehydrogenase" evidence="6">
    <location>
        <begin position="1"/>
        <end position="106"/>
    </location>
</feature>
<dbReference type="EC" id="1.2.1.88" evidence="2"/>
<keyword evidence="8" id="KW-1185">Reference proteome</keyword>
<keyword evidence="4" id="KW-0520">NAD</keyword>
<dbReference type="InterPro" id="IPR050485">
    <property type="entry name" value="Proline_metab_enzyme"/>
</dbReference>
<comment type="pathway">
    <text evidence="1">Amino-acid degradation; L-proline degradation into L-glutamate; L-glutamate from L-proline: step 2/2.</text>
</comment>
<dbReference type="GO" id="GO:0003842">
    <property type="term" value="F:L-glutamate gamma-semialdehyde dehydrogenase activity"/>
    <property type="evidence" value="ECO:0007669"/>
    <property type="project" value="UniProtKB-EC"/>
</dbReference>
<dbReference type="SUPFAM" id="SSF53720">
    <property type="entry name" value="ALDH-like"/>
    <property type="match status" value="1"/>
</dbReference>
<dbReference type="InterPro" id="IPR016160">
    <property type="entry name" value="Ald_DH_CS_CYS"/>
</dbReference>
<evidence type="ECO:0000313" key="8">
    <source>
        <dbReference type="Proteomes" id="UP000401081"/>
    </source>
</evidence>
<dbReference type="PANTHER" id="PTHR42862:SF1">
    <property type="entry name" value="DELTA-1-PYRROLINE-5-CARBOXYLATE DEHYDROGENASE 2, ISOFORM A-RELATED"/>
    <property type="match status" value="1"/>
</dbReference>
<sequence length="116" mass="12468">MIVDSSALTEQVVVDVVASAFDSAGQRCSALRVLCLQDDVAEHTLTMLRGAMAECRMGNPGRLTTDIGPVIDAEAKAGIENHIQAMRAKGRKVFQAARENATTAANGRVEPLFRQR</sequence>
<accession>A0A485CDW8</accession>